<dbReference type="GO" id="GO:0004316">
    <property type="term" value="F:3-oxoacyl-[acyl-carrier-protein] reductase (NADPH) activity"/>
    <property type="evidence" value="ECO:0007669"/>
    <property type="project" value="UniProtKB-EC"/>
</dbReference>
<dbReference type="CDD" id="cd05333">
    <property type="entry name" value="BKR_SDR_c"/>
    <property type="match status" value="1"/>
</dbReference>
<dbReference type="RefSeq" id="XP_029222389.1">
    <property type="nucleotide sequence ID" value="XM_029359476.1"/>
</dbReference>
<dbReference type="PANTHER" id="PTHR42879:SF2">
    <property type="entry name" value="3-OXOACYL-[ACYL-CARRIER-PROTEIN] REDUCTASE FABG"/>
    <property type="match status" value="1"/>
</dbReference>
<evidence type="ECO:0000256" key="7">
    <source>
        <dbReference type="PIRSR" id="PIRSR611284-2"/>
    </source>
</evidence>
<evidence type="ECO:0000313" key="10">
    <source>
        <dbReference type="EMBL" id="PFH38380.1"/>
    </source>
</evidence>
<dbReference type="PRINTS" id="PR00080">
    <property type="entry name" value="SDRFAMILY"/>
</dbReference>
<feature type="domain" description="Ketoreductase" evidence="9">
    <location>
        <begin position="145"/>
        <end position="325"/>
    </location>
</feature>
<name>A0A2A9MQM3_BESBE</name>
<dbReference type="Pfam" id="PF13561">
    <property type="entry name" value="adh_short_C2"/>
    <property type="match status" value="1"/>
</dbReference>
<evidence type="ECO:0000256" key="6">
    <source>
        <dbReference type="PIRSR" id="PIRSR611284-1"/>
    </source>
</evidence>
<dbReference type="Gene3D" id="3.40.50.720">
    <property type="entry name" value="NAD(P)-binding Rossmann-like Domain"/>
    <property type="match status" value="1"/>
</dbReference>
<dbReference type="GeneID" id="40305784"/>
<evidence type="ECO:0000259" key="9">
    <source>
        <dbReference type="SMART" id="SM00822"/>
    </source>
</evidence>
<comment type="catalytic activity">
    <reaction evidence="5">
        <text>a (3R)-hydroxyacyl-[ACP] + NADP(+) = a 3-oxoacyl-[ACP] + NADPH + H(+)</text>
        <dbReference type="Rhea" id="RHEA:17397"/>
        <dbReference type="Rhea" id="RHEA-COMP:9916"/>
        <dbReference type="Rhea" id="RHEA-COMP:9945"/>
        <dbReference type="ChEBI" id="CHEBI:15378"/>
        <dbReference type="ChEBI" id="CHEBI:57783"/>
        <dbReference type="ChEBI" id="CHEBI:58349"/>
        <dbReference type="ChEBI" id="CHEBI:78776"/>
        <dbReference type="ChEBI" id="CHEBI:78827"/>
        <dbReference type="EC" id="1.1.1.100"/>
    </reaction>
</comment>
<dbReference type="AlphaFoldDB" id="A0A2A9MQM3"/>
<accession>A0A2A9MQM3</accession>
<evidence type="ECO:0000256" key="2">
    <source>
        <dbReference type="ARBA" id="ARBA00012948"/>
    </source>
</evidence>
<dbReference type="SUPFAM" id="SSF51735">
    <property type="entry name" value="NAD(P)-binding Rossmann-fold domains"/>
    <property type="match status" value="1"/>
</dbReference>
<keyword evidence="3 7" id="KW-0521">NADP</keyword>
<dbReference type="KEGG" id="bbes:BESB_007210"/>
<dbReference type="SMART" id="SM00822">
    <property type="entry name" value="PKS_KR"/>
    <property type="match status" value="1"/>
</dbReference>
<dbReference type="InterPro" id="IPR002347">
    <property type="entry name" value="SDR_fam"/>
</dbReference>
<proteinExistence type="inferred from homology"/>
<dbReference type="PROSITE" id="PS00061">
    <property type="entry name" value="ADH_SHORT"/>
    <property type="match status" value="1"/>
</dbReference>
<dbReference type="EMBL" id="NWUJ01000001">
    <property type="protein sequence ID" value="PFH38380.1"/>
    <property type="molecule type" value="Genomic_DNA"/>
</dbReference>
<dbReference type="NCBIfam" id="NF009466">
    <property type="entry name" value="PRK12826.1-2"/>
    <property type="match status" value="1"/>
</dbReference>
<dbReference type="Proteomes" id="UP000224006">
    <property type="component" value="Chromosome I"/>
</dbReference>
<dbReference type="PANTHER" id="PTHR42879">
    <property type="entry name" value="3-OXOACYL-(ACYL-CARRIER-PROTEIN) REDUCTASE"/>
    <property type="match status" value="1"/>
</dbReference>
<dbReference type="EC" id="1.1.1.100" evidence="2"/>
<dbReference type="PROSITE" id="PS51257">
    <property type="entry name" value="PROKAR_LIPOPROTEIN"/>
    <property type="match status" value="1"/>
</dbReference>
<keyword evidence="4" id="KW-0560">Oxidoreductase</keyword>
<feature type="signal peptide" evidence="8">
    <location>
        <begin position="1"/>
        <end position="33"/>
    </location>
</feature>
<dbReference type="NCBIfam" id="NF005559">
    <property type="entry name" value="PRK07231.1"/>
    <property type="match status" value="1"/>
</dbReference>
<dbReference type="VEuPathDB" id="ToxoDB:BESB_007210"/>
<evidence type="ECO:0000256" key="8">
    <source>
        <dbReference type="SAM" id="SignalP"/>
    </source>
</evidence>
<evidence type="ECO:0000313" key="11">
    <source>
        <dbReference type="Proteomes" id="UP000224006"/>
    </source>
</evidence>
<evidence type="ECO:0000256" key="4">
    <source>
        <dbReference type="ARBA" id="ARBA00023002"/>
    </source>
</evidence>
<dbReference type="InterPro" id="IPR036291">
    <property type="entry name" value="NAD(P)-bd_dom_sf"/>
</dbReference>
<dbReference type="InterPro" id="IPR057326">
    <property type="entry name" value="KR_dom"/>
</dbReference>
<evidence type="ECO:0000256" key="3">
    <source>
        <dbReference type="ARBA" id="ARBA00022857"/>
    </source>
</evidence>
<dbReference type="NCBIfam" id="TIGR01830">
    <property type="entry name" value="3oxo_ACP_reduc"/>
    <property type="match status" value="1"/>
</dbReference>
<gene>
    <name evidence="10" type="ORF">BESB_007210</name>
</gene>
<feature type="binding site" evidence="7">
    <location>
        <begin position="294"/>
        <end position="298"/>
    </location>
    <ligand>
        <name>NADP(+)</name>
        <dbReference type="ChEBI" id="CHEBI:58349"/>
    </ligand>
</feature>
<feature type="chain" id="PRO_5013174078" description="3-oxoacyl-[acyl-carrier-protein] reductase" evidence="8">
    <location>
        <begin position="34"/>
        <end position="389"/>
    </location>
</feature>
<dbReference type="InterPro" id="IPR020904">
    <property type="entry name" value="Sc_DH/Rdtase_CS"/>
</dbReference>
<dbReference type="InterPro" id="IPR011284">
    <property type="entry name" value="3oxo_ACP_reduc"/>
</dbReference>
<dbReference type="PRINTS" id="PR00081">
    <property type="entry name" value="GDHRDH"/>
</dbReference>
<dbReference type="FunFam" id="3.40.50.720:FF:000115">
    <property type="entry name" value="3-oxoacyl-[acyl-carrier-protein] reductase FabG"/>
    <property type="match status" value="1"/>
</dbReference>
<dbReference type="OrthoDB" id="1393670at2759"/>
<comment type="caution">
    <text evidence="10">The sequence shown here is derived from an EMBL/GenBank/DDBJ whole genome shotgun (WGS) entry which is preliminary data.</text>
</comment>
<reference evidence="10 11" key="1">
    <citation type="submission" date="2017-09" db="EMBL/GenBank/DDBJ databases">
        <title>Genome sequencing of Besnoitia besnoiti strain Bb-Ger1.</title>
        <authorList>
            <person name="Schares G."/>
            <person name="Venepally P."/>
            <person name="Lorenzi H.A."/>
        </authorList>
    </citation>
    <scope>NUCLEOTIDE SEQUENCE [LARGE SCALE GENOMIC DNA]</scope>
    <source>
        <strain evidence="10 11">Bb-Ger1</strain>
    </source>
</reference>
<dbReference type="GO" id="GO:0051287">
    <property type="term" value="F:NAD binding"/>
    <property type="evidence" value="ECO:0007669"/>
    <property type="project" value="InterPro"/>
</dbReference>
<evidence type="ECO:0000256" key="1">
    <source>
        <dbReference type="ARBA" id="ARBA00006484"/>
    </source>
</evidence>
<evidence type="ECO:0000256" key="5">
    <source>
        <dbReference type="ARBA" id="ARBA00048508"/>
    </source>
</evidence>
<feature type="binding site" evidence="7">
    <location>
        <begin position="151"/>
        <end position="154"/>
    </location>
    <ligand>
        <name>NADP(+)</name>
        <dbReference type="ChEBI" id="CHEBI:58349"/>
    </ligand>
</feature>
<keyword evidence="8" id="KW-0732">Signal</keyword>
<comment type="similarity">
    <text evidence="1">Belongs to the short-chain dehydrogenases/reductases (SDR) family.</text>
</comment>
<dbReference type="InterPro" id="IPR050259">
    <property type="entry name" value="SDR"/>
</dbReference>
<keyword evidence="11" id="KW-1185">Reference proteome</keyword>
<sequence length="389" mass="40154">MTSSRAAALLSPRSPRSLLSLLLALSCLNSASCRLLVPASPAPSASPFSVSAASGLSPPLGFVSVAAPRGGSSAAQPVYAHCVDPLQRCGARPRAPASAAAPSSFAPLTFAASPLKGRDAEPPTTGCWAYKLTFGGNEAGEKEGRVALVTGASRGIGKAIAETLAEAGVSHLLCVARQQAACDEAAAELQKRGFSASGHAVDVADGQAVGALCEDLLKQFPHIDILVNNAGITRDNLFIRMGEQEWNDVINTNLNSAFYFSSHLIKRMVKNRFGRIINIASVIGVGGNPGQANYAASKAGLIGLTRTLGKEYANRGITVNAIAPGFIRSAMTDKMPEDAKKQAMERIPAGRLGEPKDVAALAAFLASDQAGYITAKVIPVDGGMLFGGN</sequence>
<protein>
    <recommendedName>
        <fullName evidence="2">3-oxoacyl-[acyl-carrier-protein] reductase</fullName>
        <ecNumber evidence="2">1.1.1.100</ecNumber>
    </recommendedName>
</protein>
<feature type="binding site" evidence="7">
    <location>
        <position position="327"/>
    </location>
    <ligand>
        <name>NADP(+)</name>
        <dbReference type="ChEBI" id="CHEBI:58349"/>
    </ligand>
</feature>
<dbReference type="STRING" id="94643.A0A2A9MQM3"/>
<feature type="active site" description="Proton acceptor" evidence="6">
    <location>
        <position position="294"/>
    </location>
</feature>
<organism evidence="10 11">
    <name type="scientific">Besnoitia besnoiti</name>
    <name type="common">Apicomplexan protozoan</name>
    <dbReference type="NCBI Taxonomy" id="94643"/>
    <lineage>
        <taxon>Eukaryota</taxon>
        <taxon>Sar</taxon>
        <taxon>Alveolata</taxon>
        <taxon>Apicomplexa</taxon>
        <taxon>Conoidasida</taxon>
        <taxon>Coccidia</taxon>
        <taxon>Eucoccidiorida</taxon>
        <taxon>Eimeriorina</taxon>
        <taxon>Sarcocystidae</taxon>
        <taxon>Besnoitia</taxon>
    </lineage>
</organism>
<feature type="binding site" evidence="7">
    <location>
        <position position="229"/>
    </location>
    <ligand>
        <name>NADP(+)</name>
        <dbReference type="ChEBI" id="CHEBI:58349"/>
    </ligand>
</feature>
<dbReference type="GO" id="GO:0006633">
    <property type="term" value="P:fatty acid biosynthetic process"/>
    <property type="evidence" value="ECO:0007669"/>
    <property type="project" value="InterPro"/>
</dbReference>